<evidence type="ECO:0000256" key="2">
    <source>
        <dbReference type="ARBA" id="ARBA00023125"/>
    </source>
</evidence>
<dbReference type="AlphaFoldDB" id="A0A9B0TTV7"/>
<evidence type="ECO:0000256" key="1">
    <source>
        <dbReference type="ARBA" id="ARBA00004123"/>
    </source>
</evidence>
<sequence>MNRYTVWDLADEDTNSSPDASYAMPGISLTHYKEQKARKWWEGGSSAFELRRKRSSRSRNCGLRGMEGELGRSELARKLLESRRRFQKRMQLLIEKYNQPFEDGPVVQMATLTYQTPQGLRLWGGGVIEEPGRGHGQPVVPQSPLKNELRRKYLTRVDALLQEQRCSEHADDGDREDTRVTPMHSLARPAHGDCSDVSTEKPTSSVKSAAAPRACEPSASLAVVPRNDSLLSQGAGGQSLLCSSSYEAVEVGNATISDLYEGMLHSMSRLLRAKPSCVISTKTFIVQNWHCRRRPRGKSRLNRTYCKGAAHRERCAPYSKPAREAGPLSEPSIHAAGSPLKEALGDVNKPRTCELIPSLKELKVTPRKDSSSLVHLDPGATYNLDQENRFRTLTCLISPVKNVSRFRALQGLVGNRHREIKVKFDKLYREYHPVLPSQRCPPGSWALDVHRGDSTSPVCLQASETPRPSGAVPRRLLKPLEKLGETALEAAGCLSKHGSSSLLSKGDLTVKVIATVTSKNDLTGFIKSVYRDHPSRHRGLPVLGRVQIAEEN</sequence>
<feature type="domain" description="Holliday junction regulator protein family C-terminal" evidence="5">
    <location>
        <begin position="396"/>
        <end position="452"/>
    </location>
</feature>
<reference evidence="7" key="1">
    <citation type="submission" date="2025-08" db="UniProtKB">
        <authorList>
            <consortium name="RefSeq"/>
        </authorList>
    </citation>
    <scope>IDENTIFICATION</scope>
    <source>
        <tissue evidence="7">Spleen</tissue>
    </source>
</reference>
<dbReference type="InterPro" id="IPR018465">
    <property type="entry name" value="Scm3/HJURP"/>
</dbReference>
<dbReference type="RefSeq" id="XP_006866875.1">
    <property type="nucleotide sequence ID" value="XM_006866813.1"/>
</dbReference>
<dbReference type="GO" id="GO:0003677">
    <property type="term" value="F:DNA binding"/>
    <property type="evidence" value="ECO:0007669"/>
    <property type="project" value="UniProtKB-KW"/>
</dbReference>
<dbReference type="CTD" id="55355"/>
<proteinExistence type="predicted"/>
<dbReference type="Pfam" id="PF12346">
    <property type="entry name" value="HJURP_mid"/>
    <property type="match status" value="1"/>
</dbReference>
<dbReference type="PANTHER" id="PTHR15992">
    <property type="entry name" value="HOLLIDAY JUNCTION RECOGNITION PROTEIN"/>
    <property type="match status" value="1"/>
</dbReference>
<dbReference type="InterPro" id="IPR021052">
    <property type="entry name" value="HJURP_central_dom"/>
</dbReference>
<dbReference type="Pfam" id="PF10384">
    <property type="entry name" value="Scm3"/>
    <property type="match status" value="1"/>
</dbReference>
<protein>
    <submittedName>
        <fullName evidence="7">Holliday junction recognition protein</fullName>
    </submittedName>
</protein>
<keyword evidence="3" id="KW-0539">Nucleus</keyword>
<dbReference type="Pfam" id="PF12347">
    <property type="entry name" value="HJURP_C"/>
    <property type="match status" value="1"/>
</dbReference>
<dbReference type="GO" id="GO:0005634">
    <property type="term" value="C:nucleus"/>
    <property type="evidence" value="ECO:0007669"/>
    <property type="project" value="UniProtKB-SubCell"/>
</dbReference>
<dbReference type="GO" id="GO:0000775">
    <property type="term" value="C:chromosome, centromeric region"/>
    <property type="evidence" value="ECO:0007669"/>
    <property type="project" value="TreeGrafter"/>
</dbReference>
<evidence type="ECO:0000313" key="6">
    <source>
        <dbReference type="Proteomes" id="UP000504623"/>
    </source>
</evidence>
<dbReference type="Proteomes" id="UP000504623">
    <property type="component" value="Unplaced"/>
</dbReference>
<evidence type="ECO:0000313" key="7">
    <source>
        <dbReference type="RefSeq" id="XP_006866875.1"/>
    </source>
</evidence>
<evidence type="ECO:0000259" key="5">
    <source>
        <dbReference type="Pfam" id="PF12347"/>
    </source>
</evidence>
<dbReference type="OrthoDB" id="9948556at2759"/>
<keyword evidence="2" id="KW-0238">DNA-binding</keyword>
<accession>A0A9B0TTV7</accession>
<name>A0A9B0TTV7_CHRAS</name>
<organism evidence="6 7">
    <name type="scientific">Chrysochloris asiatica</name>
    <name type="common">Cape golden mole</name>
    <dbReference type="NCBI Taxonomy" id="185453"/>
    <lineage>
        <taxon>Eukaryota</taxon>
        <taxon>Metazoa</taxon>
        <taxon>Chordata</taxon>
        <taxon>Craniata</taxon>
        <taxon>Vertebrata</taxon>
        <taxon>Euteleostomi</taxon>
        <taxon>Mammalia</taxon>
        <taxon>Eutheria</taxon>
        <taxon>Afrotheria</taxon>
        <taxon>Chrysochloridae</taxon>
        <taxon>Chrysochlorinae</taxon>
        <taxon>Chrysochloris</taxon>
    </lineage>
</organism>
<dbReference type="InterPro" id="IPR022102">
    <property type="entry name" value="HJURP_C"/>
</dbReference>
<comment type="subcellular location">
    <subcellularLocation>
        <location evidence="1">Nucleus</location>
    </subcellularLocation>
</comment>
<gene>
    <name evidence="7" type="primary">HJURP</name>
</gene>
<dbReference type="GO" id="GO:0042393">
    <property type="term" value="F:histone binding"/>
    <property type="evidence" value="ECO:0007669"/>
    <property type="project" value="InterPro"/>
</dbReference>
<dbReference type="PANTHER" id="PTHR15992:SF5">
    <property type="entry name" value="HOLLIDAY JUNCTION RECOGNITION PROTEIN"/>
    <property type="match status" value="1"/>
</dbReference>
<evidence type="ECO:0000256" key="3">
    <source>
        <dbReference type="ARBA" id="ARBA00023242"/>
    </source>
</evidence>
<feature type="domain" description="Holliday junction recognition protein HJURP central" evidence="4">
    <location>
        <begin position="267"/>
        <end position="370"/>
    </location>
</feature>
<evidence type="ECO:0000259" key="4">
    <source>
        <dbReference type="Pfam" id="PF12346"/>
    </source>
</evidence>
<keyword evidence="6" id="KW-1185">Reference proteome</keyword>
<dbReference type="GeneID" id="102835344"/>
<dbReference type="GO" id="GO:0034080">
    <property type="term" value="P:CENP-A containing chromatin assembly"/>
    <property type="evidence" value="ECO:0007669"/>
    <property type="project" value="TreeGrafter"/>
</dbReference>
<dbReference type="Gene3D" id="6.10.250.2320">
    <property type="match status" value="1"/>
</dbReference>